<keyword evidence="2" id="KW-1185">Reference proteome</keyword>
<evidence type="ECO:0000313" key="2">
    <source>
        <dbReference type="Proteomes" id="UP001153148"/>
    </source>
</evidence>
<sequence>EVPLFRDVQNPVVLSTAVEIASTPFMPGRSLGQDKSTMTSFYRTGFSWARVNKPIKHPTTFKKDPKVSFDEEDEEAEEEVSVNHQSKINSGTLVHGDVARKELKSQVDEEVYLDEPEFEVDSILSKQPSREPTKKPGFFAKVFPCLNKEKTTSNNVPISCNVCPRDLGGGSVQSWALFPRRVGNSGQCGDIAGLMGQGS</sequence>
<protein>
    <recommendedName>
        <fullName evidence="3">Breast cancer susceptibility 1</fullName>
    </recommendedName>
</protein>
<dbReference type="EMBL" id="CAJPIN010032905">
    <property type="protein sequence ID" value="CAG2064274.1"/>
    <property type="molecule type" value="Genomic_DNA"/>
</dbReference>
<feature type="non-terminal residue" evidence="1">
    <location>
        <position position="1"/>
    </location>
</feature>
<gene>
    <name evidence="1" type="ORF">TPAB3V08_LOCUS11221</name>
</gene>
<proteinExistence type="predicted"/>
<organism evidence="1 2">
    <name type="scientific">Timema podura</name>
    <name type="common">Walking stick</name>
    <dbReference type="NCBI Taxonomy" id="61482"/>
    <lineage>
        <taxon>Eukaryota</taxon>
        <taxon>Metazoa</taxon>
        <taxon>Ecdysozoa</taxon>
        <taxon>Arthropoda</taxon>
        <taxon>Hexapoda</taxon>
        <taxon>Insecta</taxon>
        <taxon>Pterygota</taxon>
        <taxon>Neoptera</taxon>
        <taxon>Polyneoptera</taxon>
        <taxon>Phasmatodea</taxon>
        <taxon>Timematodea</taxon>
        <taxon>Timematoidea</taxon>
        <taxon>Timematidae</taxon>
        <taxon>Timema</taxon>
    </lineage>
</organism>
<evidence type="ECO:0008006" key="3">
    <source>
        <dbReference type="Google" id="ProtNLM"/>
    </source>
</evidence>
<reference evidence="1" key="1">
    <citation type="submission" date="2021-03" db="EMBL/GenBank/DDBJ databases">
        <authorList>
            <person name="Tran Van P."/>
        </authorList>
    </citation>
    <scope>NUCLEOTIDE SEQUENCE</scope>
</reference>
<comment type="caution">
    <text evidence="1">The sequence shown here is derived from an EMBL/GenBank/DDBJ whole genome shotgun (WGS) entry which is preliminary data.</text>
</comment>
<evidence type="ECO:0000313" key="1">
    <source>
        <dbReference type="EMBL" id="CAG2064274.1"/>
    </source>
</evidence>
<accession>A0ABN7PB26</accession>
<name>A0ABN7PB26_TIMPD</name>
<dbReference type="Proteomes" id="UP001153148">
    <property type="component" value="Unassembled WGS sequence"/>
</dbReference>